<comment type="caution">
    <text evidence="1">The sequence shown here is derived from an EMBL/GenBank/DDBJ whole genome shotgun (WGS) entry which is preliminary data.</text>
</comment>
<gene>
    <name evidence="1" type="ORF">DPEC_G00072230</name>
</gene>
<keyword evidence="2" id="KW-1185">Reference proteome</keyword>
<sequence length="474" mass="53273">MEEDDVTIREQNFHSQVREYIICFLLFAVLYIVSYCIISRYKRKSDDQEDEDAVVNRVSMYLCTFTLAVSGGAVLLLPFSIIGNEILLSVPKNYYIQWLNGSLIHGLWNLVSLFSNLCLFVLMPFAYFFLESEGFAGSKKGIKSRVLETFVMLFLLGLLILGIVWVASALIDNDAASMESLYDLWEFYLPYLYSCISLMGGMLLLMCTPVGLSRMFSVMGQLLVKPTILEDLDEHIYCITLQEEALQRRLNGLTSSHSHRLNKELDNIRDQRAKLERRKKASAWEKNLLYPIVVLILLAGTTISVLLVALNILYLLVDETAMPKGSKDQGLGNTSLSTFGVVQAVVEIILMFLRVFEGLTPRKDDTTMTTIIGCCVSILVLSSALPVMSRTLGITRFDLLGDFGRFNWLGNFYIVLSYNLLFAVVTTLCLVRKFTSAVREELLKALGLDKLQLSNSPTDPESGKLSANGHQKTL</sequence>
<dbReference type="Proteomes" id="UP001157502">
    <property type="component" value="Chromosome 6"/>
</dbReference>
<evidence type="ECO:0000313" key="1">
    <source>
        <dbReference type="EMBL" id="KAJ8010172.1"/>
    </source>
</evidence>
<name>A0ACC2H2M5_DALPE</name>
<dbReference type="EMBL" id="CM055733">
    <property type="protein sequence ID" value="KAJ8010172.1"/>
    <property type="molecule type" value="Genomic_DNA"/>
</dbReference>
<reference evidence="1" key="1">
    <citation type="submission" date="2021-05" db="EMBL/GenBank/DDBJ databases">
        <authorList>
            <person name="Pan Q."/>
            <person name="Jouanno E."/>
            <person name="Zahm M."/>
            <person name="Klopp C."/>
            <person name="Cabau C."/>
            <person name="Louis A."/>
            <person name="Berthelot C."/>
            <person name="Parey E."/>
            <person name="Roest Crollius H."/>
            <person name="Montfort J."/>
            <person name="Robinson-Rechavi M."/>
            <person name="Bouchez O."/>
            <person name="Lampietro C."/>
            <person name="Lopez Roques C."/>
            <person name="Donnadieu C."/>
            <person name="Postlethwait J."/>
            <person name="Bobe J."/>
            <person name="Dillon D."/>
            <person name="Chandos A."/>
            <person name="von Hippel F."/>
            <person name="Guiguen Y."/>
        </authorList>
    </citation>
    <scope>NUCLEOTIDE SEQUENCE</scope>
    <source>
        <strain evidence="1">YG-Jan2019</strain>
    </source>
</reference>
<organism evidence="1 2">
    <name type="scientific">Dallia pectoralis</name>
    <name type="common">Alaska blackfish</name>
    <dbReference type="NCBI Taxonomy" id="75939"/>
    <lineage>
        <taxon>Eukaryota</taxon>
        <taxon>Metazoa</taxon>
        <taxon>Chordata</taxon>
        <taxon>Craniata</taxon>
        <taxon>Vertebrata</taxon>
        <taxon>Euteleostomi</taxon>
        <taxon>Actinopterygii</taxon>
        <taxon>Neopterygii</taxon>
        <taxon>Teleostei</taxon>
        <taxon>Protacanthopterygii</taxon>
        <taxon>Esociformes</taxon>
        <taxon>Umbridae</taxon>
        <taxon>Dallia</taxon>
    </lineage>
</organism>
<accession>A0ACC2H2M5</accession>
<protein>
    <submittedName>
        <fullName evidence="1">Uncharacterized protein</fullName>
    </submittedName>
</protein>
<proteinExistence type="predicted"/>
<evidence type="ECO:0000313" key="2">
    <source>
        <dbReference type="Proteomes" id="UP001157502"/>
    </source>
</evidence>